<dbReference type="EMBL" id="HBEW01001558">
    <property type="protein sequence ID" value="CAD8577676.1"/>
    <property type="molecule type" value="Transcribed_RNA"/>
</dbReference>
<reference evidence="2" key="1">
    <citation type="submission" date="2021-01" db="EMBL/GenBank/DDBJ databases">
        <authorList>
            <person name="Corre E."/>
            <person name="Pelletier E."/>
            <person name="Niang G."/>
            <person name="Scheremetjew M."/>
            <person name="Finn R."/>
            <person name="Kale V."/>
            <person name="Holt S."/>
            <person name="Cochrane G."/>
            <person name="Meng A."/>
            <person name="Brown T."/>
            <person name="Cohen L."/>
        </authorList>
    </citation>
    <scope>NUCLEOTIDE SEQUENCE</scope>
    <source>
        <strain evidence="2">Clade-D-RCC2572</strain>
    </source>
</reference>
<protein>
    <recommendedName>
        <fullName evidence="3">Protein FRA10AC1</fullName>
    </recommendedName>
</protein>
<name>A0A7S0KCW2_9CHLO</name>
<organism evidence="2">
    <name type="scientific">Ostreococcus mediterraneus</name>
    <dbReference type="NCBI Taxonomy" id="1486918"/>
    <lineage>
        <taxon>Eukaryota</taxon>
        <taxon>Viridiplantae</taxon>
        <taxon>Chlorophyta</taxon>
        <taxon>Mamiellophyceae</taxon>
        <taxon>Mamiellales</taxon>
        <taxon>Bathycoccaceae</taxon>
        <taxon>Ostreococcus</taxon>
    </lineage>
</organism>
<dbReference type="AlphaFoldDB" id="A0A7S0KCW2"/>
<gene>
    <name evidence="2" type="ORF">OMED0929_LOCUS1323</name>
</gene>
<dbReference type="Pfam" id="PF09725">
    <property type="entry name" value="Fra10Ac1"/>
    <property type="match status" value="1"/>
</dbReference>
<evidence type="ECO:0008006" key="3">
    <source>
        <dbReference type="Google" id="ProtNLM"/>
    </source>
</evidence>
<evidence type="ECO:0000256" key="1">
    <source>
        <dbReference type="SAM" id="MobiDB-lite"/>
    </source>
</evidence>
<evidence type="ECO:0000313" key="2">
    <source>
        <dbReference type="EMBL" id="CAD8577676.1"/>
    </source>
</evidence>
<proteinExistence type="predicted"/>
<accession>A0A7S0KCW2</accession>
<dbReference type="InterPro" id="IPR019129">
    <property type="entry name" value="Folate-sensitive_fs_Fra10Ac1"/>
</dbReference>
<sequence>MSREDAHAALLAMHDAHRARARGAALTRATVVETDADAMAREHRFVREDDDVDADGRGVEHGVKLAKRYYAKLFKTYAICDLSRAPKVGMRWRTEEEVRSGKGQFVCGERACDGVDALQSFECHFAYVETGSKKSALVKVRVCGTCAVKLGSSDGHTRVDDAFKGKKTIEGGGVASANNSERGERRRRKDKKSKKRKRSDDDEDDERRLLKTLLA</sequence>
<feature type="compositionally biased region" description="Basic residues" evidence="1">
    <location>
        <begin position="185"/>
        <end position="197"/>
    </location>
</feature>
<feature type="region of interest" description="Disordered" evidence="1">
    <location>
        <begin position="170"/>
        <end position="205"/>
    </location>
</feature>